<evidence type="ECO:0000313" key="2">
    <source>
        <dbReference type="Proteomes" id="UP001198571"/>
    </source>
</evidence>
<accession>A0ABS8CJZ5</accession>
<protein>
    <recommendedName>
        <fullName evidence="3">Outer membrane protein beta-barrel domain-containing protein</fullName>
    </recommendedName>
</protein>
<dbReference type="EMBL" id="JACDXX010000005">
    <property type="protein sequence ID" value="MCB5409718.1"/>
    <property type="molecule type" value="Genomic_DNA"/>
</dbReference>
<dbReference type="RefSeq" id="WP_226934626.1">
    <property type="nucleotide sequence ID" value="NZ_JACDXX010000005.1"/>
</dbReference>
<keyword evidence="2" id="KW-1185">Reference proteome</keyword>
<evidence type="ECO:0000313" key="1">
    <source>
        <dbReference type="EMBL" id="MCB5409718.1"/>
    </source>
</evidence>
<sequence length="227" mass="24808">MGFDGFDLRLGAPRPVSDTMALLPDFGMYRHDGKNLNQYERSTVVYRAGRADQARAGLSLQSSGDSPFAWGLSLHDAGRYVYDGKESAYSLEAVGQYSIGNFTLSAQFVQLETDGNEAGFSYETSGLSTVLGLRYAADGLVLGLTRGDVDTGAEEVEFTRLHAGYEFGFGLGLRGDFMRFEDSSGYGDQDIWSLGAVYSLDNGVYFEAGTGKWLDDKRTSLTIGYRF</sequence>
<evidence type="ECO:0008006" key="3">
    <source>
        <dbReference type="Google" id="ProtNLM"/>
    </source>
</evidence>
<organism evidence="1 2">
    <name type="scientific">Pseudogemmobacter faecipullorum</name>
    <dbReference type="NCBI Taxonomy" id="2755041"/>
    <lineage>
        <taxon>Bacteria</taxon>
        <taxon>Pseudomonadati</taxon>
        <taxon>Pseudomonadota</taxon>
        <taxon>Alphaproteobacteria</taxon>
        <taxon>Rhodobacterales</taxon>
        <taxon>Paracoccaceae</taxon>
        <taxon>Pseudogemmobacter</taxon>
    </lineage>
</organism>
<proteinExistence type="predicted"/>
<comment type="caution">
    <text evidence="1">The sequence shown here is derived from an EMBL/GenBank/DDBJ whole genome shotgun (WGS) entry which is preliminary data.</text>
</comment>
<dbReference type="Gene3D" id="2.40.160.10">
    <property type="entry name" value="Porin"/>
    <property type="match status" value="1"/>
</dbReference>
<reference evidence="1 2" key="1">
    <citation type="submission" date="2020-07" db="EMBL/GenBank/DDBJ databases">
        <title>Pseudogemmobacter sp. nov., isolated from poultry manure in Taiwan.</title>
        <authorList>
            <person name="Lin S.-Y."/>
            <person name="Tang Y.-S."/>
            <person name="Young C.-C."/>
        </authorList>
    </citation>
    <scope>NUCLEOTIDE SEQUENCE [LARGE SCALE GENOMIC DNA]</scope>
    <source>
        <strain evidence="1 2">CC-YST710</strain>
    </source>
</reference>
<dbReference type="Proteomes" id="UP001198571">
    <property type="component" value="Unassembled WGS sequence"/>
</dbReference>
<name>A0ABS8CJZ5_9RHOB</name>
<dbReference type="InterPro" id="IPR023614">
    <property type="entry name" value="Porin_dom_sf"/>
</dbReference>
<dbReference type="SUPFAM" id="SSF56935">
    <property type="entry name" value="Porins"/>
    <property type="match status" value="1"/>
</dbReference>
<gene>
    <name evidence="1" type="ORF">H0485_06855</name>
</gene>